<reference evidence="3 4" key="1">
    <citation type="submission" date="2015-10" db="EMBL/GenBank/DDBJ databases">
        <authorList>
            <person name="Ju K.-S."/>
            <person name="Doroghazi J.R."/>
            <person name="Metcalf W.W."/>
        </authorList>
    </citation>
    <scope>NUCLEOTIDE SEQUENCE [LARGE SCALE GENOMIC DNA]</scope>
    <source>
        <strain evidence="3 4">NRRL B-24793</strain>
    </source>
</reference>
<dbReference type="InterPro" id="IPR011006">
    <property type="entry name" value="CheY-like_superfamily"/>
</dbReference>
<dbReference type="Gene3D" id="3.20.20.70">
    <property type="entry name" value="Aldolase class I"/>
    <property type="match status" value="1"/>
</dbReference>
<dbReference type="PROSITE" id="PS50110">
    <property type="entry name" value="RESPONSE_REGULATORY"/>
    <property type="match status" value="1"/>
</dbReference>
<evidence type="ECO:0000313" key="4">
    <source>
        <dbReference type="Proteomes" id="UP000053246"/>
    </source>
</evidence>
<dbReference type="Proteomes" id="UP000053246">
    <property type="component" value="Unassembled WGS sequence"/>
</dbReference>
<evidence type="ECO:0000256" key="1">
    <source>
        <dbReference type="PROSITE-ProRule" id="PRU00169"/>
    </source>
</evidence>
<accession>A0A9X0LBE7</accession>
<evidence type="ECO:0000313" key="3">
    <source>
        <dbReference type="EMBL" id="KUJ43902.1"/>
    </source>
</evidence>
<keyword evidence="1" id="KW-0597">Phosphoprotein</keyword>
<dbReference type="InterPro" id="IPR013785">
    <property type="entry name" value="Aldolase_TIM"/>
</dbReference>
<dbReference type="SUPFAM" id="SSF52172">
    <property type="entry name" value="CheY-like"/>
    <property type="match status" value="1"/>
</dbReference>
<dbReference type="GO" id="GO:0000160">
    <property type="term" value="P:phosphorelay signal transduction system"/>
    <property type="evidence" value="ECO:0007669"/>
    <property type="project" value="InterPro"/>
</dbReference>
<organism evidence="3 4">
    <name type="scientific">Micromonospora maris</name>
    <dbReference type="NCBI Taxonomy" id="1003110"/>
    <lineage>
        <taxon>Bacteria</taxon>
        <taxon>Bacillati</taxon>
        <taxon>Actinomycetota</taxon>
        <taxon>Actinomycetes</taxon>
        <taxon>Micromonosporales</taxon>
        <taxon>Micromonosporaceae</taxon>
        <taxon>Micromonospora</taxon>
    </lineage>
</organism>
<sequence>MEAVAVVRRNEPDVVLRDIRMPVMDGIEATRRMVDGMARPPRIIILTTFNVDRYVYAALAPHRVAALVLEERPPPVLLGLAMPSCVPETAPYYDREVRPAVLSGLNAPDPAWWEALATTHHRHIVNDQPLQVRQCT</sequence>
<dbReference type="InterPro" id="IPR058245">
    <property type="entry name" value="NreC/VraR/RcsB-like_REC"/>
</dbReference>
<name>A0A9X0LBE7_9ACTN</name>
<dbReference type="Pfam" id="PF00072">
    <property type="entry name" value="Response_reg"/>
    <property type="match status" value="1"/>
</dbReference>
<proteinExistence type="predicted"/>
<dbReference type="AlphaFoldDB" id="A0A9X0LBE7"/>
<protein>
    <recommendedName>
        <fullName evidence="2">Response regulatory domain-containing protein</fullName>
    </recommendedName>
</protein>
<dbReference type="EMBL" id="LMWI01000002">
    <property type="protein sequence ID" value="KUJ43902.1"/>
    <property type="molecule type" value="Genomic_DNA"/>
</dbReference>
<dbReference type="CDD" id="cd17535">
    <property type="entry name" value="REC_NarL-like"/>
    <property type="match status" value="1"/>
</dbReference>
<dbReference type="InterPro" id="IPR001789">
    <property type="entry name" value="Sig_transdc_resp-reg_receiver"/>
</dbReference>
<evidence type="ECO:0000259" key="2">
    <source>
        <dbReference type="PROSITE" id="PS50110"/>
    </source>
</evidence>
<gene>
    <name evidence="3" type="ORF">ADL17_11625</name>
</gene>
<comment type="caution">
    <text evidence="3">The sequence shown here is derived from an EMBL/GenBank/DDBJ whole genome shotgun (WGS) entry which is preliminary data.</text>
</comment>
<keyword evidence="4" id="KW-1185">Reference proteome</keyword>
<feature type="domain" description="Response regulatory" evidence="2">
    <location>
        <begin position="1"/>
        <end position="86"/>
    </location>
</feature>
<feature type="modified residue" description="4-aspartylphosphate" evidence="1">
    <location>
        <position position="18"/>
    </location>
</feature>